<sequence length="601" mass="66715">MGIREKWKRHCVFRVPPHLKVGRGDVFTPQTVALGPFHHHDDALRPMEAHKLRAVRRLLRRAGDRPWRELAAAVGDMAEELEDAYAGLDGEWLGDENRGRFLEMMVTDGCFLLEHIEAFVLHDMLMIENQLPLSLLRRIVEFETGKLPEERWMNNLVAEFLRVDGRCAAGIGPQLVLHPLDVYRRCLLRRTASINPQQAVVDRMGHCCFPTTGRNYCLPTRRDTVAAPPPRLRDAPTAESSDPAASNDPPPRSAKRLWEAGVRFRSSETRRLDDIHFNICSRRLEMHKITLDDSTKYKFSNLMAFEALHFDSTDNRNGLTAFVLFMRDMIDSKDDVVVLREGKVLENELAGSDKAVVALFNRLTMDVSKFGDSKLCQVRKEIERYCDNHKCRVFIFRSWAKLRNSHLSSPWAFMALVFSLLLIGTDITQTLYTVMTYWHEINKNRAQAPQAARWTGLGSGHGQIGSGGQLELCLLQLLRSTAAPGVARVRASVGDGGDSGSGQRGAGHGAAGGSNPKRRAKSSSYRFASRVFRAAAGTGRDQELLTSVVNARFTVPTAVFADVEVGASDVEFDAADAEVHAAANAEIHAADAHVAAAAAAL</sequence>
<feature type="compositionally biased region" description="Gly residues" evidence="1">
    <location>
        <begin position="494"/>
        <end position="512"/>
    </location>
</feature>
<dbReference type="PANTHER" id="PTHR31170">
    <property type="entry name" value="BNAC04G53230D PROTEIN"/>
    <property type="match status" value="1"/>
</dbReference>
<dbReference type="EMBL" id="JACEFO010000270">
    <property type="protein sequence ID" value="KAF8775879.1"/>
    <property type="molecule type" value="Genomic_DNA"/>
</dbReference>
<keyword evidence="3" id="KW-1185">Reference proteome</keyword>
<dbReference type="InterPro" id="IPR004158">
    <property type="entry name" value="DUF247_pln"/>
</dbReference>
<organism evidence="2 3">
    <name type="scientific">Digitaria exilis</name>
    <dbReference type="NCBI Taxonomy" id="1010633"/>
    <lineage>
        <taxon>Eukaryota</taxon>
        <taxon>Viridiplantae</taxon>
        <taxon>Streptophyta</taxon>
        <taxon>Embryophyta</taxon>
        <taxon>Tracheophyta</taxon>
        <taxon>Spermatophyta</taxon>
        <taxon>Magnoliopsida</taxon>
        <taxon>Liliopsida</taxon>
        <taxon>Poales</taxon>
        <taxon>Poaceae</taxon>
        <taxon>PACMAD clade</taxon>
        <taxon>Panicoideae</taxon>
        <taxon>Panicodae</taxon>
        <taxon>Paniceae</taxon>
        <taxon>Anthephorinae</taxon>
        <taxon>Digitaria</taxon>
    </lineage>
</organism>
<dbReference type="Proteomes" id="UP000636709">
    <property type="component" value="Unassembled WGS sequence"/>
</dbReference>
<reference evidence="2" key="1">
    <citation type="submission" date="2020-07" db="EMBL/GenBank/DDBJ databases">
        <title>Genome sequence and genetic diversity analysis of an under-domesticated orphan crop, white fonio (Digitaria exilis).</title>
        <authorList>
            <person name="Bennetzen J.L."/>
            <person name="Chen S."/>
            <person name="Ma X."/>
            <person name="Wang X."/>
            <person name="Yssel A.E.J."/>
            <person name="Chaluvadi S.R."/>
            <person name="Johnson M."/>
            <person name="Gangashetty P."/>
            <person name="Hamidou F."/>
            <person name="Sanogo M.D."/>
            <person name="Zwaenepoel A."/>
            <person name="Wallace J."/>
            <person name="Van De Peer Y."/>
            <person name="Van Deynze A."/>
        </authorList>
    </citation>
    <scope>NUCLEOTIDE SEQUENCE</scope>
    <source>
        <tissue evidence="2">Leaves</tissue>
    </source>
</reference>
<protein>
    <submittedName>
        <fullName evidence="2">Uncharacterized protein</fullName>
    </submittedName>
</protein>
<comment type="caution">
    <text evidence="2">The sequence shown here is derived from an EMBL/GenBank/DDBJ whole genome shotgun (WGS) entry which is preliminary data.</text>
</comment>
<name>A0A835FTW7_9POAL</name>
<evidence type="ECO:0000313" key="2">
    <source>
        <dbReference type="EMBL" id="KAF8775879.1"/>
    </source>
</evidence>
<dbReference type="OrthoDB" id="599271at2759"/>
<evidence type="ECO:0000313" key="3">
    <source>
        <dbReference type="Proteomes" id="UP000636709"/>
    </source>
</evidence>
<dbReference type="AlphaFoldDB" id="A0A835FTW7"/>
<feature type="region of interest" description="Disordered" evidence="1">
    <location>
        <begin position="493"/>
        <end position="521"/>
    </location>
</feature>
<proteinExistence type="predicted"/>
<feature type="region of interest" description="Disordered" evidence="1">
    <location>
        <begin position="220"/>
        <end position="254"/>
    </location>
</feature>
<accession>A0A835FTW7</accession>
<dbReference type="Pfam" id="PF03140">
    <property type="entry name" value="DUF247"/>
    <property type="match status" value="1"/>
</dbReference>
<dbReference type="PANTHER" id="PTHR31170:SF18">
    <property type="entry name" value="(WILD MALAYSIAN BANANA) HYPOTHETICAL PROTEIN"/>
    <property type="match status" value="1"/>
</dbReference>
<feature type="compositionally biased region" description="Low complexity" evidence="1">
    <location>
        <begin position="238"/>
        <end position="247"/>
    </location>
</feature>
<gene>
    <name evidence="2" type="ORF">HU200_004120</name>
</gene>
<evidence type="ECO:0000256" key="1">
    <source>
        <dbReference type="SAM" id="MobiDB-lite"/>
    </source>
</evidence>